<keyword evidence="6" id="KW-1185">Reference proteome</keyword>
<comment type="caution">
    <text evidence="5">The sequence shown here is derived from an EMBL/GenBank/DDBJ whole genome shotgun (WGS) entry which is preliminary data.</text>
</comment>
<proteinExistence type="predicted"/>
<evidence type="ECO:0000256" key="2">
    <source>
        <dbReference type="ARBA" id="ARBA00022679"/>
    </source>
</evidence>
<dbReference type="Pfam" id="PF13439">
    <property type="entry name" value="Glyco_transf_4"/>
    <property type="match status" value="1"/>
</dbReference>
<dbReference type="EMBL" id="JQJD01000003">
    <property type="protein sequence ID" value="KGN83038.1"/>
    <property type="molecule type" value="Genomic_DNA"/>
</dbReference>
<keyword evidence="2 5" id="KW-0808">Transferase</keyword>
<dbReference type="eggNOG" id="COG0438">
    <property type="taxonomic scope" value="Bacteria"/>
</dbReference>
<dbReference type="InterPro" id="IPR028098">
    <property type="entry name" value="Glyco_trans_4-like_N"/>
</dbReference>
<evidence type="ECO:0000259" key="3">
    <source>
        <dbReference type="Pfam" id="PF00534"/>
    </source>
</evidence>
<accession>A0A0A2EVT0</accession>
<dbReference type="OrthoDB" id="7560678at2"/>
<evidence type="ECO:0000313" key="5">
    <source>
        <dbReference type="EMBL" id="KGN83038.1"/>
    </source>
</evidence>
<name>A0A0A2EVT0_PORCN</name>
<organism evidence="5 6">
    <name type="scientific">Porphyromonas cangingivalis</name>
    <dbReference type="NCBI Taxonomy" id="36874"/>
    <lineage>
        <taxon>Bacteria</taxon>
        <taxon>Pseudomonadati</taxon>
        <taxon>Bacteroidota</taxon>
        <taxon>Bacteroidia</taxon>
        <taxon>Bacteroidales</taxon>
        <taxon>Porphyromonadaceae</taxon>
        <taxon>Porphyromonas</taxon>
    </lineage>
</organism>
<feature type="domain" description="Glycosyltransferase subfamily 4-like N-terminal" evidence="4">
    <location>
        <begin position="54"/>
        <end position="159"/>
    </location>
</feature>
<evidence type="ECO:0000313" key="6">
    <source>
        <dbReference type="Proteomes" id="UP000030125"/>
    </source>
</evidence>
<sequence length="354" mass="39710">MQDNMDKKILTVGCAYKPVKGGIGQVLEIYEQYIFEEFEIVVNSGKKGLHNWLVLLSAIFDFVHRLLSNKEIEIVHIHTASYNSFYRSAIFLLLGRMSGKKVILHIHGGGFKEFYHSNPSLICRILRRAHCIVVLSRSWQDFFSGVVKRKLIEVVPNPVVLPSEEELQRREQSPLLRLLFLGLLDSQKGIYDLLDVLEREKSCFRGRVVLNVGGNGDTSVFERRVMEKGLSDLVTFHGWVSGEKKKQLLLDSDVFVLPSYVEGLPMAILEAMAHGLAILSTPVGGIPEVVDESSGFLIRPGDKDALAERLKTLCDNPDILNALKKGSRRAGVAYSTDAVREVLNGVYQKVLMED</sequence>
<protein>
    <submittedName>
        <fullName evidence="5">Glycosyl transferase family 1</fullName>
    </submittedName>
</protein>
<dbReference type="GO" id="GO:0016757">
    <property type="term" value="F:glycosyltransferase activity"/>
    <property type="evidence" value="ECO:0007669"/>
    <property type="project" value="UniProtKB-KW"/>
</dbReference>
<dbReference type="PANTHER" id="PTHR12526:SF510">
    <property type="entry name" value="D-INOSITOL 3-PHOSPHATE GLYCOSYLTRANSFERASE"/>
    <property type="match status" value="1"/>
</dbReference>
<dbReference type="AlphaFoldDB" id="A0A0A2EVT0"/>
<dbReference type="Proteomes" id="UP000030125">
    <property type="component" value="Unassembled WGS sequence"/>
</dbReference>
<reference evidence="5 6" key="1">
    <citation type="submission" date="2014-08" db="EMBL/GenBank/DDBJ databases">
        <title>Porphyromonas cangingivalis strain:COT-109_OH1386 Genome sequencing.</title>
        <authorList>
            <person name="Wallis C."/>
            <person name="Deusch O."/>
            <person name="O'Flynn C."/>
            <person name="Davis I."/>
            <person name="Jospin G."/>
            <person name="Darling A.E."/>
            <person name="Coil D.A."/>
            <person name="Alexiev A."/>
            <person name="Horsfall A."/>
            <person name="Kirkwood N."/>
            <person name="Harris S."/>
            <person name="Eisen J.A."/>
        </authorList>
    </citation>
    <scope>NUCLEOTIDE SEQUENCE [LARGE SCALE GENOMIC DNA]</scope>
    <source>
        <strain evidence="6">COT-109 OH1386</strain>
    </source>
</reference>
<dbReference type="STRING" id="36874.HQ34_09510"/>
<keyword evidence="1" id="KW-0328">Glycosyltransferase</keyword>
<dbReference type="Pfam" id="PF00534">
    <property type="entry name" value="Glycos_transf_1"/>
    <property type="match status" value="1"/>
</dbReference>
<evidence type="ECO:0000259" key="4">
    <source>
        <dbReference type="Pfam" id="PF13439"/>
    </source>
</evidence>
<dbReference type="PANTHER" id="PTHR12526">
    <property type="entry name" value="GLYCOSYLTRANSFERASE"/>
    <property type="match status" value="1"/>
</dbReference>
<dbReference type="InterPro" id="IPR001296">
    <property type="entry name" value="Glyco_trans_1"/>
</dbReference>
<dbReference type="SUPFAM" id="SSF53756">
    <property type="entry name" value="UDP-Glycosyltransferase/glycogen phosphorylase"/>
    <property type="match status" value="1"/>
</dbReference>
<evidence type="ECO:0000256" key="1">
    <source>
        <dbReference type="ARBA" id="ARBA00022676"/>
    </source>
</evidence>
<dbReference type="CDD" id="cd03801">
    <property type="entry name" value="GT4_PimA-like"/>
    <property type="match status" value="1"/>
</dbReference>
<dbReference type="Gene3D" id="3.40.50.2000">
    <property type="entry name" value="Glycogen Phosphorylase B"/>
    <property type="match status" value="2"/>
</dbReference>
<feature type="domain" description="Glycosyl transferase family 1" evidence="3">
    <location>
        <begin position="177"/>
        <end position="328"/>
    </location>
</feature>
<gene>
    <name evidence="5" type="ORF">HQ35_01060</name>
</gene>